<proteinExistence type="predicted"/>
<dbReference type="WBParaSite" id="HPBE_0001840301-mRNA-1">
    <property type="protein sequence ID" value="HPBE_0001840301-mRNA-1"/>
    <property type="gene ID" value="HPBE_0001840301"/>
</dbReference>
<reference evidence="1 2" key="1">
    <citation type="submission" date="2018-11" db="EMBL/GenBank/DDBJ databases">
        <authorList>
            <consortium name="Pathogen Informatics"/>
        </authorList>
    </citation>
    <scope>NUCLEOTIDE SEQUENCE [LARGE SCALE GENOMIC DNA]</scope>
</reference>
<reference evidence="3" key="2">
    <citation type="submission" date="2019-09" db="UniProtKB">
        <authorList>
            <consortium name="WormBaseParasite"/>
        </authorList>
    </citation>
    <scope>IDENTIFICATION</scope>
</reference>
<evidence type="ECO:0000313" key="3">
    <source>
        <dbReference type="WBParaSite" id="HPBE_0001840301-mRNA-1"/>
    </source>
</evidence>
<dbReference type="OrthoDB" id="5843067at2759"/>
<keyword evidence="2" id="KW-1185">Reference proteome</keyword>
<gene>
    <name evidence="1" type="ORF">HPBE_LOCUS18402</name>
</gene>
<sequence length="122" mass="13669">MLNELNVTGMKIRLDMTMSKTQFMVNQWCDTGLVRLNGVALQQVDPYFYLGGDLNMDNDLASEIARSRRTAWAAFNSIREVTESQVQDAGLRASIFNASVMLAMCYATESWSDNKTKRSDGA</sequence>
<organism evidence="2 3">
    <name type="scientific">Heligmosomoides polygyrus</name>
    <name type="common">Parasitic roundworm</name>
    <dbReference type="NCBI Taxonomy" id="6339"/>
    <lineage>
        <taxon>Eukaryota</taxon>
        <taxon>Metazoa</taxon>
        <taxon>Ecdysozoa</taxon>
        <taxon>Nematoda</taxon>
        <taxon>Chromadorea</taxon>
        <taxon>Rhabditida</taxon>
        <taxon>Rhabditina</taxon>
        <taxon>Rhabditomorpha</taxon>
        <taxon>Strongyloidea</taxon>
        <taxon>Heligmosomidae</taxon>
        <taxon>Heligmosomoides</taxon>
    </lineage>
</organism>
<dbReference type="Proteomes" id="UP000050761">
    <property type="component" value="Unassembled WGS sequence"/>
</dbReference>
<evidence type="ECO:0000313" key="1">
    <source>
        <dbReference type="EMBL" id="VDP11468.1"/>
    </source>
</evidence>
<evidence type="ECO:0000313" key="2">
    <source>
        <dbReference type="Proteomes" id="UP000050761"/>
    </source>
</evidence>
<protein>
    <submittedName>
        <fullName evidence="3">Phage minor tail protein L</fullName>
    </submittedName>
</protein>
<name>A0A183G911_HELPZ</name>
<accession>A0A3P8BPL0</accession>
<dbReference type="EMBL" id="UZAH01030668">
    <property type="protein sequence ID" value="VDP11468.1"/>
    <property type="molecule type" value="Genomic_DNA"/>
</dbReference>
<dbReference type="AlphaFoldDB" id="A0A183G911"/>
<accession>A0A183G911</accession>